<keyword evidence="4" id="KW-1185">Reference proteome</keyword>
<organism evidence="3 4">
    <name type="scientific">Wickerhamiella sorbophila</name>
    <dbReference type="NCBI Taxonomy" id="45607"/>
    <lineage>
        <taxon>Eukaryota</taxon>
        <taxon>Fungi</taxon>
        <taxon>Dikarya</taxon>
        <taxon>Ascomycota</taxon>
        <taxon>Saccharomycotina</taxon>
        <taxon>Dipodascomycetes</taxon>
        <taxon>Dipodascales</taxon>
        <taxon>Trichomonascaceae</taxon>
        <taxon>Wickerhamiella</taxon>
    </lineage>
</organism>
<name>A0A2T0FCU8_9ASCO</name>
<reference evidence="3 4" key="1">
    <citation type="submission" date="2017-04" db="EMBL/GenBank/DDBJ databases">
        <title>Genome sequencing of [Candida] sorbophila.</title>
        <authorList>
            <person name="Ahn J.O."/>
        </authorList>
    </citation>
    <scope>NUCLEOTIDE SEQUENCE [LARGE SCALE GENOMIC DNA]</scope>
    <source>
        <strain evidence="3 4">DS02</strain>
    </source>
</reference>
<dbReference type="OrthoDB" id="1612078at2759"/>
<dbReference type="Proteomes" id="UP000238350">
    <property type="component" value="Unassembled WGS sequence"/>
</dbReference>
<dbReference type="PANTHER" id="PTHR31104">
    <property type="entry name" value="PEPTIDE-N4-(N-ACETYL-BETA-GLUCOSAMINYL)ASPARAGINE AMIDASE A PROTEIN"/>
    <property type="match status" value="1"/>
</dbReference>
<proteinExistence type="predicted"/>
<gene>
    <name evidence="3" type="ORF">B9G98_00421</name>
</gene>
<evidence type="ECO:0000256" key="1">
    <source>
        <dbReference type="SAM" id="SignalP"/>
    </source>
</evidence>
<keyword evidence="1" id="KW-0732">Signal</keyword>
<dbReference type="GeneID" id="36514170"/>
<dbReference type="EMBL" id="NDIQ01000001">
    <property type="protein sequence ID" value="PRT52801.1"/>
    <property type="molecule type" value="Genomic_DNA"/>
</dbReference>
<dbReference type="InterPro" id="IPR021102">
    <property type="entry name" value="PNGase_A"/>
</dbReference>
<comment type="caution">
    <text evidence="3">The sequence shown here is derived from an EMBL/GenBank/DDBJ whole genome shotgun (WGS) entry which is preliminary data.</text>
</comment>
<dbReference type="AlphaFoldDB" id="A0A2T0FCU8"/>
<evidence type="ECO:0000313" key="4">
    <source>
        <dbReference type="Proteomes" id="UP000238350"/>
    </source>
</evidence>
<dbReference type="Pfam" id="PF12222">
    <property type="entry name" value="PNGaseA"/>
    <property type="match status" value="1"/>
</dbReference>
<feature type="domain" description="Peptide N-acetyl-beta-D-glucosaminyl asparaginase amidase A N-terminal" evidence="2">
    <location>
        <begin position="46"/>
        <end position="344"/>
    </location>
</feature>
<dbReference type="RefSeq" id="XP_024662747.1">
    <property type="nucleotide sequence ID" value="XM_024806979.1"/>
</dbReference>
<protein>
    <submittedName>
        <fullName evidence="3">Peptide-N4-(N-acetyl-beta-glucosaminyl)asparagine amidase A</fullName>
    </submittedName>
</protein>
<feature type="chain" id="PRO_5015693099" evidence="1">
    <location>
        <begin position="24"/>
        <end position="532"/>
    </location>
</feature>
<feature type="signal peptide" evidence="1">
    <location>
        <begin position="1"/>
        <end position="23"/>
    </location>
</feature>
<dbReference type="InterPro" id="IPR056948">
    <property type="entry name" value="PNGaseA_N"/>
</dbReference>
<dbReference type="STRING" id="45607.A0A2T0FCU8"/>
<evidence type="ECO:0000259" key="2">
    <source>
        <dbReference type="Pfam" id="PF12222"/>
    </source>
</evidence>
<sequence>MTRHGITWICGVLNYLLWWGSDTQLSSEPVLVTEYYIPTPNFGPVVASQVLFQEVIENSWGHDFVRSYNPPDVDFDHVKFYLQFDSFGRQYDRLAHIYLDDVEVWRPSTPEPGNLSAITSSFTKDMSFALPLLSSPRKLTVQLNNIMNDVYTGHFNTTLTAFYYKTGDSKVQIQESSWYAEEPPTEIKAVSPLLSFPTNEELVVNKLSQDTVRAVLQVHASGNAGEEFWYMKYSGDGGATRLVEVYVDGRLAGYADPFPQIYTGGFEPRLWTPIMGLRTFDVPAYYIDITPFLPRLWDSDTPIGIRVGNGYSQKQIGKDWLISVALLTWEEPGAQGTGGTHQTYRKDSPQIVQLPTTQIIQVSHTLRNSADLLLHGKSYYVESAQTVSHSSVLEDSRILAFDAEGRSTFVKTNSKELTSDSFSREHGYALALTLATDQITLAQTYEVGIDQAGGKYKVVAGHNGTWGGQNETGVCLGSYFDKHPTYAHSVRAVNREIVSETDQSCDNTPTLINNKGTGIYQAAEDGFKARMP</sequence>
<accession>A0A2T0FCU8</accession>
<evidence type="ECO:0000313" key="3">
    <source>
        <dbReference type="EMBL" id="PRT52801.1"/>
    </source>
</evidence>